<organism evidence="3 4">
    <name type="scientific">Corynebacterium aquatimens</name>
    <dbReference type="NCBI Taxonomy" id="1190508"/>
    <lineage>
        <taxon>Bacteria</taxon>
        <taxon>Bacillati</taxon>
        <taxon>Actinomycetota</taxon>
        <taxon>Actinomycetes</taxon>
        <taxon>Mycobacteriales</taxon>
        <taxon>Corynebacteriaceae</taxon>
        <taxon>Corynebacterium</taxon>
    </lineage>
</organism>
<dbReference type="InterPro" id="IPR025637">
    <property type="entry name" value="DUF4333"/>
</dbReference>
<reference evidence="3" key="1">
    <citation type="submission" date="2020-11" db="EMBL/GenBank/DDBJ databases">
        <title>Sequencing the genomes of 1000 actinobacteria strains.</title>
        <authorList>
            <person name="Klenk H.-P."/>
        </authorList>
    </citation>
    <scope>NUCLEOTIDE SEQUENCE</scope>
    <source>
        <strain evidence="3">DSM 45632</strain>
    </source>
</reference>
<dbReference type="PROSITE" id="PS51257">
    <property type="entry name" value="PROKAR_LIPOPROTEIN"/>
    <property type="match status" value="1"/>
</dbReference>
<feature type="signal peptide" evidence="1">
    <location>
        <begin position="1"/>
        <end position="19"/>
    </location>
</feature>
<comment type="caution">
    <text evidence="3">The sequence shown here is derived from an EMBL/GenBank/DDBJ whole genome shotgun (WGS) entry which is preliminary data.</text>
</comment>
<feature type="chain" id="PRO_5038897924" description="DUF4333 domain-containing protein" evidence="1">
    <location>
        <begin position="20"/>
        <end position="100"/>
    </location>
</feature>
<name>A0A931GR03_9CORY</name>
<keyword evidence="1" id="KW-0732">Signal</keyword>
<dbReference type="Proteomes" id="UP000658613">
    <property type="component" value="Unassembled WGS sequence"/>
</dbReference>
<sequence>MRRIAAATMLAVMPLFTLTGCTGSVPKNEVETQIADQLEAQVGQRPDSIECPGDLEAKEGATMRCTLSAGDTKYGVDVQVTKAEGGKAEFDIQVDDAPMN</sequence>
<keyword evidence="4" id="KW-1185">Reference proteome</keyword>
<evidence type="ECO:0000256" key="1">
    <source>
        <dbReference type="SAM" id="SignalP"/>
    </source>
</evidence>
<protein>
    <recommendedName>
        <fullName evidence="2">DUF4333 domain-containing protein</fullName>
    </recommendedName>
</protein>
<evidence type="ECO:0000259" key="2">
    <source>
        <dbReference type="Pfam" id="PF14230"/>
    </source>
</evidence>
<feature type="domain" description="DUF4333" evidence="2">
    <location>
        <begin position="21"/>
        <end position="85"/>
    </location>
</feature>
<evidence type="ECO:0000313" key="4">
    <source>
        <dbReference type="Proteomes" id="UP000658613"/>
    </source>
</evidence>
<evidence type="ECO:0000313" key="3">
    <source>
        <dbReference type="EMBL" id="MBG6121408.1"/>
    </source>
</evidence>
<gene>
    <name evidence="3" type="ORF">IW254_000377</name>
</gene>
<dbReference type="EMBL" id="JADOUE010000001">
    <property type="protein sequence ID" value="MBG6121408.1"/>
    <property type="molecule type" value="Genomic_DNA"/>
</dbReference>
<accession>A0A931GR03</accession>
<dbReference type="AlphaFoldDB" id="A0A931GR03"/>
<dbReference type="RefSeq" id="WP_231375356.1">
    <property type="nucleotide sequence ID" value="NZ_CP046980.1"/>
</dbReference>
<proteinExistence type="predicted"/>
<dbReference type="Pfam" id="PF14230">
    <property type="entry name" value="DUF4333"/>
    <property type="match status" value="1"/>
</dbReference>